<dbReference type="InterPro" id="IPR036156">
    <property type="entry name" value="Beta-gal/glucu_dom_sf"/>
</dbReference>
<evidence type="ECO:0000256" key="3">
    <source>
        <dbReference type="ARBA" id="ARBA00016205"/>
    </source>
</evidence>
<gene>
    <name evidence="9" type="ORF">J5U22_00481</name>
</gene>
<protein>
    <recommendedName>
        <fullName evidence="3">Beta-glucuronidase</fullName>
        <ecNumber evidence="2">3.2.1.31</ecNumber>
    </recommendedName>
</protein>
<evidence type="ECO:0000313" key="9">
    <source>
        <dbReference type="EMBL" id="QXJ33936.1"/>
    </source>
</evidence>
<dbReference type="InterPro" id="IPR006102">
    <property type="entry name" value="Ig-like_GH2"/>
</dbReference>
<dbReference type="SUPFAM" id="SSF49303">
    <property type="entry name" value="beta-Galactosidase/glucuronidase domain"/>
    <property type="match status" value="1"/>
</dbReference>
<keyword evidence="5 9" id="KW-0326">Glycosidase</keyword>
<dbReference type="EC" id="3.2.1.31" evidence="2"/>
<dbReference type="InterPro" id="IPR006103">
    <property type="entry name" value="Glyco_hydro_2_cat"/>
</dbReference>
<dbReference type="GO" id="GO:0004566">
    <property type="term" value="F:beta-glucuronidase activity"/>
    <property type="evidence" value="ECO:0007669"/>
    <property type="project" value="UniProtKB-EC"/>
</dbReference>
<reference evidence="9 10" key="1">
    <citation type="journal article" date="2021" name="Environ. Microbiol.">
        <title>New insights into the diversity and evolution of the archaeal mobilome from three complete genomes of Saccharolobus shibatae.</title>
        <authorList>
            <person name="Medvedeva S."/>
            <person name="Brandt D."/>
            <person name="Cvirkaite-Krupovic V."/>
            <person name="Liu Y."/>
            <person name="Severinov K."/>
            <person name="Ishino S."/>
            <person name="Ishino Y."/>
            <person name="Prangishvili D."/>
            <person name="Kalinowski J."/>
            <person name="Krupovic M."/>
        </authorList>
    </citation>
    <scope>NUCLEOTIDE SEQUENCE [LARGE SCALE GENOMIC DNA]</scope>
    <source>
        <strain evidence="9 10">S38A</strain>
    </source>
</reference>
<dbReference type="Pfam" id="PF02837">
    <property type="entry name" value="Glyco_hydro_2_N"/>
    <property type="match status" value="1"/>
</dbReference>
<feature type="domain" description="Glycoside hydrolase family 2 catalytic" evidence="7">
    <location>
        <begin position="273"/>
        <end position="579"/>
    </location>
</feature>
<dbReference type="SUPFAM" id="SSF49785">
    <property type="entry name" value="Galactose-binding domain-like"/>
    <property type="match status" value="1"/>
</dbReference>
<dbReference type="SUPFAM" id="SSF51445">
    <property type="entry name" value="(Trans)glycosidases"/>
    <property type="match status" value="1"/>
</dbReference>
<dbReference type="EMBL" id="CP077713">
    <property type="protein sequence ID" value="QXJ33936.1"/>
    <property type="molecule type" value="Genomic_DNA"/>
</dbReference>
<dbReference type="InterPro" id="IPR008979">
    <property type="entry name" value="Galactose-bd-like_sf"/>
</dbReference>
<dbReference type="FunFam" id="3.20.20.80:FF:000243">
    <property type="entry name" value="Beta-glucuronidase"/>
    <property type="match status" value="1"/>
</dbReference>
<evidence type="ECO:0000256" key="1">
    <source>
        <dbReference type="ARBA" id="ARBA00007401"/>
    </source>
</evidence>
<evidence type="ECO:0000259" key="8">
    <source>
        <dbReference type="Pfam" id="PF02837"/>
    </source>
</evidence>
<accession>A0A8F5BYT7</accession>
<keyword evidence="4 9" id="KW-0378">Hydrolase</keyword>
<dbReference type="InterPro" id="IPR017853">
    <property type="entry name" value="GH"/>
</dbReference>
<proteinExistence type="inferred from homology"/>
<dbReference type="PRINTS" id="PR00132">
    <property type="entry name" value="GLHYDRLASE2"/>
</dbReference>
<evidence type="ECO:0000313" key="10">
    <source>
        <dbReference type="Proteomes" id="UP000694036"/>
    </source>
</evidence>
<dbReference type="GO" id="GO:0005975">
    <property type="term" value="P:carbohydrate metabolic process"/>
    <property type="evidence" value="ECO:0007669"/>
    <property type="project" value="InterPro"/>
</dbReference>
<evidence type="ECO:0000256" key="4">
    <source>
        <dbReference type="ARBA" id="ARBA00022801"/>
    </source>
</evidence>
<dbReference type="GO" id="GO:0030246">
    <property type="term" value="F:carbohydrate binding"/>
    <property type="evidence" value="ECO:0007669"/>
    <property type="project" value="TreeGrafter"/>
</dbReference>
<evidence type="ECO:0000256" key="2">
    <source>
        <dbReference type="ARBA" id="ARBA00012761"/>
    </source>
</evidence>
<dbReference type="PANTHER" id="PTHR10066:SF67">
    <property type="entry name" value="BETA-GLUCURONIDASE"/>
    <property type="match status" value="1"/>
</dbReference>
<feature type="domain" description="Glycoside hydrolase family 2 immunoglobulin-like beta-sandwich" evidence="6">
    <location>
        <begin position="180"/>
        <end position="271"/>
    </location>
</feature>
<evidence type="ECO:0000256" key="5">
    <source>
        <dbReference type="ARBA" id="ARBA00023295"/>
    </source>
</evidence>
<organism evidence="9 10">
    <name type="scientific">Saccharolobus shibatae</name>
    <dbReference type="NCBI Taxonomy" id="2286"/>
    <lineage>
        <taxon>Archaea</taxon>
        <taxon>Thermoproteota</taxon>
        <taxon>Thermoprotei</taxon>
        <taxon>Sulfolobales</taxon>
        <taxon>Sulfolobaceae</taxon>
        <taxon>Saccharolobus</taxon>
    </lineage>
</organism>
<dbReference type="Proteomes" id="UP000694036">
    <property type="component" value="Chromosome"/>
</dbReference>
<name>A0A8F5BYT7_9CREN</name>
<dbReference type="InterPro" id="IPR006104">
    <property type="entry name" value="Glyco_hydro_2_N"/>
</dbReference>
<keyword evidence="10" id="KW-1185">Reference proteome</keyword>
<dbReference type="InterPro" id="IPR013783">
    <property type="entry name" value="Ig-like_fold"/>
</dbReference>
<dbReference type="AlphaFoldDB" id="A0A8F5BYT7"/>
<evidence type="ECO:0000259" key="6">
    <source>
        <dbReference type="Pfam" id="PF00703"/>
    </source>
</evidence>
<dbReference type="Gene3D" id="2.60.40.10">
    <property type="entry name" value="Immunoglobulins"/>
    <property type="match status" value="1"/>
</dbReference>
<dbReference type="GO" id="GO:0019391">
    <property type="term" value="P:glucuronoside catabolic process"/>
    <property type="evidence" value="ECO:0007669"/>
    <property type="project" value="TreeGrafter"/>
</dbReference>
<sequence>MLIKLLLHSLVCRYYMRSFYRPKIDLQGFWKFKIDSENVGEKNEWGKGLESEDIIYVPASWNEQNPQWDQFSSIAWYQKDLFVSSYESKKAWIVFEGAGYITKLWINGEYVGTHEGSFTQFKFPIKLNINEFNKIVVKIDNTPSPYNLPPAKDLNIAAFDFFNYGGIQRPVYIEFVDECHLEDITVYTKSNGHLKVEILPECNQKFSLRFKLVDKEGRVVLDEESSNEIYEKDVGNVTPWSPDNPYLYTLIVEIYVDKNLKDSVYERIGFRDVEVMNGRLYLNGRPIFLKGFGRHEDFPILGKFMYGAVLVRDFYLMRKIGANSFRTSHYPYSNEHLDLADEMGFLVILEPPLCYSNISRVMSQEEIARMFSDIKYFEKVKDTIKEMIKQHKNRPSVIAYSVMNEPPSDMREVAEFIKKEIEFLKTLDSSRPVTFASHRSVRDLALEYVDIISLNYYHGWYTEWGDIDSGVKIVAMELEEIHKKFPEKPIIITEFGADAIYGLHSDPPQMWSEEYQSEMIRKYIETLRKNSYIVGFHVWNFADFRTPQNPGRTILNRKGIFTRDRQPKLAAKVVEELFKNKLPS</sequence>
<dbReference type="Gene3D" id="2.60.120.260">
    <property type="entry name" value="Galactose-binding domain-like"/>
    <property type="match status" value="1"/>
</dbReference>
<evidence type="ECO:0000259" key="7">
    <source>
        <dbReference type="Pfam" id="PF02836"/>
    </source>
</evidence>
<dbReference type="Pfam" id="PF02836">
    <property type="entry name" value="Glyco_hydro_2_C"/>
    <property type="match status" value="1"/>
</dbReference>
<dbReference type="Gene3D" id="3.20.20.80">
    <property type="entry name" value="Glycosidases"/>
    <property type="match status" value="1"/>
</dbReference>
<feature type="domain" description="Glycosyl hydrolases family 2 sugar binding" evidence="8">
    <location>
        <begin position="26"/>
        <end position="172"/>
    </location>
</feature>
<dbReference type="Pfam" id="PF00703">
    <property type="entry name" value="Glyco_hydro_2"/>
    <property type="match status" value="1"/>
</dbReference>
<dbReference type="InterPro" id="IPR006101">
    <property type="entry name" value="Glyco_hydro_2"/>
</dbReference>
<dbReference type="PANTHER" id="PTHR10066">
    <property type="entry name" value="BETA-GLUCURONIDASE"/>
    <property type="match status" value="1"/>
</dbReference>
<comment type="similarity">
    <text evidence="1">Belongs to the glycosyl hydrolase 2 family.</text>
</comment>